<feature type="site" description="Important for catalytic activity" evidence="7">
    <location>
        <position position="229"/>
    </location>
</feature>
<dbReference type="PANTHER" id="PTHR30518:SF2">
    <property type="entry name" value="ENDOLYTIC MUREIN TRANSGLYCOSYLASE"/>
    <property type="match status" value="1"/>
</dbReference>
<dbReference type="Gene3D" id="3.30.160.60">
    <property type="entry name" value="Classic Zinc Finger"/>
    <property type="match status" value="1"/>
</dbReference>
<proteinExistence type="inferred from homology"/>
<dbReference type="InterPro" id="IPR003770">
    <property type="entry name" value="MLTG-like"/>
</dbReference>
<comment type="caution">
    <text evidence="8">The sequence shown here is derived from an EMBL/GenBank/DDBJ whole genome shotgun (WGS) entry which is preliminary data.</text>
</comment>
<evidence type="ECO:0000256" key="3">
    <source>
        <dbReference type="ARBA" id="ARBA00022989"/>
    </source>
</evidence>
<feature type="transmembrane region" description="Helical" evidence="7">
    <location>
        <begin position="35"/>
        <end position="53"/>
    </location>
</feature>
<organism evidence="8 9">
    <name type="scientific">Candidatus Kaiserbacteria bacterium RIFCSPHIGHO2_02_FULL_54_11b</name>
    <dbReference type="NCBI Taxonomy" id="1798494"/>
    <lineage>
        <taxon>Bacteria</taxon>
        <taxon>Candidatus Kaiseribacteriota</taxon>
    </lineage>
</organism>
<evidence type="ECO:0000256" key="5">
    <source>
        <dbReference type="ARBA" id="ARBA00023239"/>
    </source>
</evidence>
<dbReference type="Gene3D" id="3.30.1490.480">
    <property type="entry name" value="Endolytic murein transglycosylase"/>
    <property type="match status" value="1"/>
</dbReference>
<dbReference type="HAMAP" id="MF_02065">
    <property type="entry name" value="MltG"/>
    <property type="match status" value="1"/>
</dbReference>
<keyword evidence="3 7" id="KW-1133">Transmembrane helix</keyword>
<dbReference type="EMBL" id="MFLH01000029">
    <property type="protein sequence ID" value="OGG64333.1"/>
    <property type="molecule type" value="Genomic_DNA"/>
</dbReference>
<keyword evidence="1 7" id="KW-1003">Cell membrane</keyword>
<dbReference type="GO" id="GO:0071555">
    <property type="term" value="P:cell wall organization"/>
    <property type="evidence" value="ECO:0007669"/>
    <property type="project" value="UniProtKB-KW"/>
</dbReference>
<evidence type="ECO:0000256" key="2">
    <source>
        <dbReference type="ARBA" id="ARBA00022692"/>
    </source>
</evidence>
<evidence type="ECO:0000313" key="8">
    <source>
        <dbReference type="EMBL" id="OGG64333.1"/>
    </source>
</evidence>
<dbReference type="GO" id="GO:0009252">
    <property type="term" value="P:peptidoglycan biosynthetic process"/>
    <property type="evidence" value="ECO:0007669"/>
    <property type="project" value="UniProtKB-UniRule"/>
</dbReference>
<sequence>MPEPKSFFEELFERGHYLLDRLSLRWDLHANRRTIMILVVGGSIAALTYLFVIQAPASFPVDKLIEVPQGQSLAEVARSLEERGVVRSALTLRLIVKLTGGERNVHAGDYLFKEPRDVFSVARALIVGAYGLEPTRILIPEGATMKEMAVVFAQFERFDAEKFLAQTVEQEGYLFPDTYFFLPNVTADTLIQAMRQNFDEKIASLQTQIASSTRSLEDIVIMASIIEREARNSVDRRKISGVLWNRLARGMPLQVDVTFLYTIGKNTFQLTNEDLVSDSPYNTYINKGLPPTPIGSPSLDSLQAALEPTKSDYLYFLADRNGVTHFCKTYSCHMANKARYL</sequence>
<dbReference type="EC" id="4.2.2.29" evidence="7"/>
<comment type="similarity">
    <text evidence="7">Belongs to the transglycosylase MltG family.</text>
</comment>
<protein>
    <recommendedName>
        <fullName evidence="7">Endolytic murein transglycosylase</fullName>
        <ecNumber evidence="7">4.2.2.29</ecNumber>
    </recommendedName>
    <alternativeName>
        <fullName evidence="7">Peptidoglycan lytic transglycosylase</fullName>
    </alternativeName>
    <alternativeName>
        <fullName evidence="7">Peptidoglycan polymerization terminase</fullName>
    </alternativeName>
</protein>
<evidence type="ECO:0000256" key="7">
    <source>
        <dbReference type="HAMAP-Rule" id="MF_02065"/>
    </source>
</evidence>
<keyword evidence="5 7" id="KW-0456">Lyase</keyword>
<gene>
    <name evidence="7" type="primary">mltG</name>
    <name evidence="8" type="ORF">A3C18_00465</name>
</gene>
<comment type="subcellular location">
    <subcellularLocation>
        <location evidence="7">Cell membrane</location>
        <topology evidence="7">Single-pass membrane protein</topology>
    </subcellularLocation>
</comment>
<dbReference type="GO" id="GO:0008932">
    <property type="term" value="F:lytic endotransglycosylase activity"/>
    <property type="evidence" value="ECO:0007669"/>
    <property type="project" value="UniProtKB-UniRule"/>
</dbReference>
<dbReference type="PANTHER" id="PTHR30518">
    <property type="entry name" value="ENDOLYTIC MUREIN TRANSGLYCOSYLASE"/>
    <property type="match status" value="1"/>
</dbReference>
<accession>A0A1F6DSF7</accession>
<reference evidence="8 9" key="1">
    <citation type="journal article" date="2016" name="Nat. Commun.">
        <title>Thousands of microbial genomes shed light on interconnected biogeochemical processes in an aquifer system.</title>
        <authorList>
            <person name="Anantharaman K."/>
            <person name="Brown C.T."/>
            <person name="Hug L.A."/>
            <person name="Sharon I."/>
            <person name="Castelle C.J."/>
            <person name="Probst A.J."/>
            <person name="Thomas B.C."/>
            <person name="Singh A."/>
            <person name="Wilkins M.J."/>
            <person name="Karaoz U."/>
            <person name="Brodie E.L."/>
            <person name="Williams K.H."/>
            <person name="Hubbard S.S."/>
            <person name="Banfield J.F."/>
        </authorList>
    </citation>
    <scope>NUCLEOTIDE SEQUENCE [LARGE SCALE GENOMIC DNA]</scope>
</reference>
<dbReference type="STRING" id="1798494.A3C18_00465"/>
<dbReference type="Proteomes" id="UP000178328">
    <property type="component" value="Unassembled WGS sequence"/>
</dbReference>
<dbReference type="Pfam" id="PF02618">
    <property type="entry name" value="YceG"/>
    <property type="match status" value="1"/>
</dbReference>
<evidence type="ECO:0000256" key="1">
    <source>
        <dbReference type="ARBA" id="ARBA00022475"/>
    </source>
</evidence>
<keyword evidence="2 7" id="KW-0812">Transmembrane</keyword>
<comment type="catalytic activity">
    <reaction evidence="7">
        <text>a peptidoglycan chain = a peptidoglycan chain with N-acetyl-1,6-anhydromuramyl-[peptide] at the reducing end + a peptidoglycan chain with N-acetylglucosamine at the non-reducing end.</text>
        <dbReference type="EC" id="4.2.2.29"/>
    </reaction>
</comment>
<name>A0A1F6DSF7_9BACT</name>
<keyword evidence="6 7" id="KW-0961">Cell wall biogenesis/degradation</keyword>
<dbReference type="AlphaFoldDB" id="A0A1F6DSF7"/>
<dbReference type="GO" id="GO:0005886">
    <property type="term" value="C:plasma membrane"/>
    <property type="evidence" value="ECO:0007669"/>
    <property type="project" value="UniProtKB-SubCell"/>
</dbReference>
<comment type="function">
    <text evidence="7">Functions as a peptidoglycan terminase that cleaves nascent peptidoglycan strands endolytically to terminate their elongation.</text>
</comment>
<evidence type="ECO:0000256" key="6">
    <source>
        <dbReference type="ARBA" id="ARBA00023316"/>
    </source>
</evidence>
<dbReference type="CDD" id="cd08010">
    <property type="entry name" value="MltG_like"/>
    <property type="match status" value="1"/>
</dbReference>
<keyword evidence="4 7" id="KW-0472">Membrane</keyword>
<dbReference type="NCBIfam" id="TIGR00247">
    <property type="entry name" value="endolytic transglycosylase MltG"/>
    <property type="match status" value="1"/>
</dbReference>
<evidence type="ECO:0000256" key="4">
    <source>
        <dbReference type="ARBA" id="ARBA00023136"/>
    </source>
</evidence>
<evidence type="ECO:0000313" key="9">
    <source>
        <dbReference type="Proteomes" id="UP000178328"/>
    </source>
</evidence>